<proteinExistence type="predicted"/>
<gene>
    <name evidence="2" type="ORF">SeMB42_g02299</name>
</gene>
<dbReference type="AlphaFoldDB" id="A0A507DFX0"/>
<sequence>MDIPSGNALHEPSNHTIPTVRTHYEAISDPYHQQRPVSPAGGHASTAHFRTRPNSTTPGMTAVLSALHEQAEALKALQSAMRAVQTANSAVTPKRVHTHTANEESPESRRVSELEAELRQLKGMSSSRERDVSPPGRPSASASAAILAAVDAAVAARLPPLIEHARKQLRDEVATQTTHSALARHDQQRLNGLIHDEVAAQVAKQVSAQLDSRLDASVYPQMQHVLDACRALQATVASKVDRDGLHDQIIHSMRPMLDNVETQCVRVQRDVQQVSHQVDSKVGAIKQTHQSLQLKLEIFSTALEAFKTELTSLRALDDDSHARVVHDLSGLNVSAIDAYEPRIQNMIQEGLEAAMCDIRRALAQKVDHAVLEELMRHIASRDELRAMLDRKLKQDGRNHETIGSVARIFEAKISALKKEIGSTGMNSEQSLEVAKQEILDTVSRRGHCQARDLLSAHADEWLTRARNEMDLKLIGLKRDMIERFARRREQVADSSHVDNSRTVDSVGAPPQPIPPPQGVPIGDILANEEEQRNHQERIRTELRQFVIASLDSHYTDLVKETDGKVASLRCEVLDALRRAVPSPNSHSLTQLGGVSVTDMENAVKSITRDFDEKVYLVCSDVSAVKSAQEQILRRPLHRVAQWLWKSQTLKFGSAVPWNYQSLNTDPENFAWTTDSPHIRIHDGGLYEISFAFFTKAKPSIQLIVNGESVLSAINSSSYVVHHGSGFVVSGEGVMEQGCDFLALPPKSTISLHYHGVKKQILGHGFLNLRRLH</sequence>
<evidence type="ECO:0000313" key="3">
    <source>
        <dbReference type="Proteomes" id="UP000317494"/>
    </source>
</evidence>
<evidence type="ECO:0000256" key="1">
    <source>
        <dbReference type="SAM" id="MobiDB-lite"/>
    </source>
</evidence>
<name>A0A507DFX0_9FUNG</name>
<reference evidence="2 3" key="1">
    <citation type="journal article" date="2019" name="Sci. Rep.">
        <title>Comparative genomics of chytrid fungi reveal insights into the obligate biotrophic and pathogenic lifestyle of Synchytrium endobioticum.</title>
        <authorList>
            <person name="van de Vossenberg B.T.L.H."/>
            <person name="Warris S."/>
            <person name="Nguyen H.D.T."/>
            <person name="van Gent-Pelzer M.P.E."/>
            <person name="Joly D.L."/>
            <person name="van de Geest H.C."/>
            <person name="Bonants P.J.M."/>
            <person name="Smith D.S."/>
            <person name="Levesque C.A."/>
            <person name="van der Lee T.A.J."/>
        </authorList>
    </citation>
    <scope>NUCLEOTIDE SEQUENCE [LARGE SCALE GENOMIC DNA]</scope>
    <source>
        <strain evidence="2 3">MB42</strain>
    </source>
</reference>
<feature type="region of interest" description="Disordered" evidence="1">
    <location>
        <begin position="32"/>
        <end position="56"/>
    </location>
</feature>
<dbReference type="PANTHER" id="PTHR40131:SF1">
    <property type="entry name" value="C1Q DOMAIN-CONTAINING PROTEIN"/>
    <property type="match status" value="1"/>
</dbReference>
<accession>A0A507DFX0</accession>
<keyword evidence="3" id="KW-1185">Reference proteome</keyword>
<dbReference type="EMBL" id="QEAN01000069">
    <property type="protein sequence ID" value="TPX50291.1"/>
    <property type="molecule type" value="Genomic_DNA"/>
</dbReference>
<feature type="region of interest" description="Disordered" evidence="1">
    <location>
        <begin position="88"/>
        <end position="113"/>
    </location>
</feature>
<feature type="compositionally biased region" description="Basic and acidic residues" evidence="1">
    <location>
        <begin position="491"/>
        <end position="501"/>
    </location>
</feature>
<feature type="region of interest" description="Disordered" evidence="1">
    <location>
        <begin position="491"/>
        <end position="519"/>
    </location>
</feature>
<comment type="caution">
    <text evidence="2">The sequence shown here is derived from an EMBL/GenBank/DDBJ whole genome shotgun (WGS) entry which is preliminary data.</text>
</comment>
<dbReference type="STRING" id="286115.A0A507DFX0"/>
<dbReference type="VEuPathDB" id="FungiDB:SeMB42_g02299"/>
<feature type="compositionally biased region" description="Basic and acidic residues" evidence="1">
    <location>
        <begin position="100"/>
        <end position="113"/>
    </location>
</feature>
<feature type="compositionally biased region" description="Pro residues" evidence="1">
    <location>
        <begin position="509"/>
        <end position="518"/>
    </location>
</feature>
<evidence type="ECO:0008006" key="4">
    <source>
        <dbReference type="Google" id="ProtNLM"/>
    </source>
</evidence>
<dbReference type="PANTHER" id="PTHR40131">
    <property type="entry name" value="C1Q DOMAIN-CONTAINING PROTEIN"/>
    <property type="match status" value="1"/>
</dbReference>
<protein>
    <recommendedName>
        <fullName evidence="4">C1q domain-containing protein</fullName>
    </recommendedName>
</protein>
<evidence type="ECO:0000313" key="2">
    <source>
        <dbReference type="EMBL" id="TPX50291.1"/>
    </source>
</evidence>
<organism evidence="2 3">
    <name type="scientific">Synchytrium endobioticum</name>
    <dbReference type="NCBI Taxonomy" id="286115"/>
    <lineage>
        <taxon>Eukaryota</taxon>
        <taxon>Fungi</taxon>
        <taxon>Fungi incertae sedis</taxon>
        <taxon>Chytridiomycota</taxon>
        <taxon>Chytridiomycota incertae sedis</taxon>
        <taxon>Chytridiomycetes</taxon>
        <taxon>Synchytriales</taxon>
        <taxon>Synchytriaceae</taxon>
        <taxon>Synchytrium</taxon>
    </lineage>
</organism>
<dbReference type="Proteomes" id="UP000317494">
    <property type="component" value="Unassembled WGS sequence"/>
</dbReference>